<dbReference type="RefSeq" id="WP_217681176.1">
    <property type="nucleotide sequence ID" value="NZ_JAHRGL010000018.1"/>
</dbReference>
<evidence type="ECO:0000256" key="1">
    <source>
        <dbReference type="SAM" id="Coils"/>
    </source>
</evidence>
<proteinExistence type="predicted"/>
<evidence type="ECO:0000313" key="4">
    <source>
        <dbReference type="Proteomes" id="UP000813068"/>
    </source>
</evidence>
<dbReference type="EMBL" id="JAHRGL010000018">
    <property type="protein sequence ID" value="MBV2132708.1"/>
    <property type="molecule type" value="Genomic_DNA"/>
</dbReference>
<sequence length="580" mass="61816">MTQYQGDPLDLLLPRLEGVKPQGARYMARCPAHQDKSPSLSLSRGDDGRALVHCYAGCEVRDVLAAVGLELRDLFPENLSQEQRQQYRRNKLEAERRFEALVIEAAKGEAKASDLSDESTARLALAQERIDQLDRQLAELGSQPEQPRPALLEVALGDVMSASLEPVRHAVKPWMPRRHVTLFGGHGGIGKSSLALAIGAHVACGLPFAGLEVEQSPVLFVSLEDEASIVRLRLRRIIEAYRLPAARVLAGLRLLDGTQTFAALMTEGDGFNAAPIFTPAFRELSSHAGGAGLIVIDNASDAFDANENSRRTVRAFVRGLAAIARKQNAAVVLLAHIDKSAAKDGARGNSYSGSTAWHNSARSRLALLEDDGRILLAHEKANLSARADPVGVTFVDGVPIPEAGAQGDGLTAEDFDRTEVIRAMKAAHDAGINVPASTTPGAHSAMKALESLPEYGQTFRGKAGGQRAARAITALIRVGRIRRAEYKTPQRKTRERLELVELPEVAADPVENAPIPSAESAPRHPPITPQRIGAAHGDACAIAPSMKGAAPNTIGAIGAERSAPELAAGHAQPSGGAEYF</sequence>
<feature type="region of interest" description="Disordered" evidence="2">
    <location>
        <begin position="510"/>
        <end position="532"/>
    </location>
</feature>
<evidence type="ECO:0000313" key="3">
    <source>
        <dbReference type="EMBL" id="MBV2132708.1"/>
    </source>
</evidence>
<evidence type="ECO:0000256" key="2">
    <source>
        <dbReference type="SAM" id="MobiDB-lite"/>
    </source>
</evidence>
<protein>
    <submittedName>
        <fullName evidence="3">AAA family ATPase</fullName>
    </submittedName>
</protein>
<gene>
    <name evidence="3" type="ORF">KRX52_07805</name>
</gene>
<dbReference type="Proteomes" id="UP000813068">
    <property type="component" value="Unassembled WGS sequence"/>
</dbReference>
<dbReference type="Pfam" id="PF13481">
    <property type="entry name" value="AAA_25"/>
    <property type="match status" value="1"/>
</dbReference>
<keyword evidence="4" id="KW-1185">Reference proteome</keyword>
<comment type="caution">
    <text evidence="3">The sequence shown here is derived from an EMBL/GenBank/DDBJ whole genome shotgun (WGS) entry which is preliminary data.</text>
</comment>
<keyword evidence="1" id="KW-0175">Coiled coil</keyword>
<name>A0ABS6MV73_9GAMM</name>
<accession>A0ABS6MV73</accession>
<reference evidence="3 4" key="1">
    <citation type="submission" date="2021-06" db="EMBL/GenBank/DDBJ databases">
        <title>Differences between aerobic and microaerobic xylene degrading microbial communities.</title>
        <authorList>
            <person name="Banerjee S."/>
            <person name="Tancsics A."/>
        </authorList>
    </citation>
    <scope>NUCLEOTIDE SEQUENCE [LARGE SCALE GENOMIC DNA]</scope>
    <source>
        <strain evidence="3 4">MAP12</strain>
    </source>
</reference>
<feature type="coiled-coil region" evidence="1">
    <location>
        <begin position="77"/>
        <end position="143"/>
    </location>
</feature>
<organism evidence="3 4">
    <name type="scientific">Geopseudomonas aromaticivorans</name>
    <dbReference type="NCBI Taxonomy" id="2849492"/>
    <lineage>
        <taxon>Bacteria</taxon>
        <taxon>Pseudomonadati</taxon>
        <taxon>Pseudomonadota</taxon>
        <taxon>Gammaproteobacteria</taxon>
        <taxon>Pseudomonadales</taxon>
        <taxon>Pseudomonadaceae</taxon>
        <taxon>Geopseudomonas</taxon>
    </lineage>
</organism>